<accession>A0A2W1L3U6</accession>
<sequence>MIGDRLRELRKARKMTQEQVAAYLNAAKSTISQYENNINEPDLETLVKLADWFGVTVDDLLGRSLYEQHSGAGSGNSILMERLTEDEEEYLKESLAMYRKFRSRQSGREDS</sequence>
<dbReference type="Gene3D" id="1.10.260.40">
    <property type="entry name" value="lambda repressor-like DNA-binding domains"/>
    <property type="match status" value="1"/>
</dbReference>
<dbReference type="InterPro" id="IPR010982">
    <property type="entry name" value="Lambda_DNA-bd_dom_sf"/>
</dbReference>
<organism evidence="3 4">
    <name type="scientific">Paenibacillus sambharensis</name>
    <dbReference type="NCBI Taxonomy" id="1803190"/>
    <lineage>
        <taxon>Bacteria</taxon>
        <taxon>Bacillati</taxon>
        <taxon>Bacillota</taxon>
        <taxon>Bacilli</taxon>
        <taxon>Bacillales</taxon>
        <taxon>Paenibacillaceae</taxon>
        <taxon>Paenibacillus</taxon>
    </lineage>
</organism>
<reference evidence="3 4" key="1">
    <citation type="submission" date="2018-06" db="EMBL/GenBank/DDBJ databases">
        <title>Paenibacillus imtechensis sp. nov.</title>
        <authorList>
            <person name="Pinnaka A.K."/>
            <person name="Singh H."/>
            <person name="Kaur M."/>
        </authorList>
    </citation>
    <scope>NUCLEOTIDE SEQUENCE [LARGE SCALE GENOMIC DNA]</scope>
    <source>
        <strain evidence="3 4">SMB1</strain>
    </source>
</reference>
<dbReference type="AlphaFoldDB" id="A0A2W1L3U6"/>
<dbReference type="SMART" id="SM00530">
    <property type="entry name" value="HTH_XRE"/>
    <property type="match status" value="1"/>
</dbReference>
<proteinExistence type="predicted"/>
<dbReference type="EMBL" id="QKRB01000051">
    <property type="protein sequence ID" value="PZD94688.1"/>
    <property type="molecule type" value="Genomic_DNA"/>
</dbReference>
<dbReference type="RefSeq" id="WP_111147909.1">
    <property type="nucleotide sequence ID" value="NZ_QKRB01000051.1"/>
</dbReference>
<feature type="domain" description="HTH cro/C1-type" evidence="2">
    <location>
        <begin position="6"/>
        <end position="60"/>
    </location>
</feature>
<dbReference type="Proteomes" id="UP000249522">
    <property type="component" value="Unassembled WGS sequence"/>
</dbReference>
<dbReference type="PANTHER" id="PTHR46558:SF11">
    <property type="entry name" value="HTH-TYPE TRANSCRIPTIONAL REGULATOR XRE"/>
    <property type="match status" value="1"/>
</dbReference>
<dbReference type="SUPFAM" id="SSF47413">
    <property type="entry name" value="lambda repressor-like DNA-binding domains"/>
    <property type="match status" value="1"/>
</dbReference>
<evidence type="ECO:0000313" key="3">
    <source>
        <dbReference type="EMBL" id="PZD94688.1"/>
    </source>
</evidence>
<comment type="caution">
    <text evidence="3">The sequence shown here is derived from an EMBL/GenBank/DDBJ whole genome shotgun (WGS) entry which is preliminary data.</text>
</comment>
<dbReference type="PANTHER" id="PTHR46558">
    <property type="entry name" value="TRACRIPTIONAL REGULATORY PROTEIN-RELATED-RELATED"/>
    <property type="match status" value="1"/>
</dbReference>
<dbReference type="InterPro" id="IPR001387">
    <property type="entry name" value="Cro/C1-type_HTH"/>
</dbReference>
<evidence type="ECO:0000256" key="1">
    <source>
        <dbReference type="ARBA" id="ARBA00023125"/>
    </source>
</evidence>
<protein>
    <submittedName>
        <fullName evidence="3">XRE family transcriptional regulator</fullName>
    </submittedName>
</protein>
<dbReference type="CDD" id="cd00093">
    <property type="entry name" value="HTH_XRE"/>
    <property type="match status" value="1"/>
</dbReference>
<name>A0A2W1L3U6_9BACL</name>
<evidence type="ECO:0000313" key="4">
    <source>
        <dbReference type="Proteomes" id="UP000249522"/>
    </source>
</evidence>
<gene>
    <name evidence="3" type="ORF">DNH61_17200</name>
</gene>
<dbReference type="PROSITE" id="PS50943">
    <property type="entry name" value="HTH_CROC1"/>
    <property type="match status" value="1"/>
</dbReference>
<evidence type="ECO:0000259" key="2">
    <source>
        <dbReference type="PROSITE" id="PS50943"/>
    </source>
</evidence>
<dbReference type="GO" id="GO:0003677">
    <property type="term" value="F:DNA binding"/>
    <property type="evidence" value="ECO:0007669"/>
    <property type="project" value="UniProtKB-KW"/>
</dbReference>
<keyword evidence="1" id="KW-0238">DNA-binding</keyword>
<keyword evidence="4" id="KW-1185">Reference proteome</keyword>
<dbReference type="Pfam" id="PF01381">
    <property type="entry name" value="HTH_3"/>
    <property type="match status" value="1"/>
</dbReference>
<dbReference type="OrthoDB" id="1863321at2"/>